<evidence type="ECO:0000256" key="7">
    <source>
        <dbReference type="SAM" id="MobiDB-lite"/>
    </source>
</evidence>
<comment type="caution">
    <text evidence="10">The sequence shown here is derived from an EMBL/GenBank/DDBJ whole genome shotgun (WGS) entry which is preliminary data.</text>
</comment>
<dbReference type="EMBL" id="PVMZ01000010">
    <property type="protein sequence ID" value="PRX19409.1"/>
    <property type="molecule type" value="Genomic_DNA"/>
</dbReference>
<dbReference type="PIRSF" id="PIRSF000137">
    <property type="entry name" value="Alcohol_oxidase"/>
    <property type="match status" value="1"/>
</dbReference>
<comment type="cofactor">
    <cofactor evidence="1 5">
        <name>FAD</name>
        <dbReference type="ChEBI" id="CHEBI:57692"/>
    </cofactor>
</comment>
<evidence type="ECO:0000256" key="2">
    <source>
        <dbReference type="ARBA" id="ARBA00010790"/>
    </source>
</evidence>
<dbReference type="Proteomes" id="UP000239415">
    <property type="component" value="Unassembled WGS sequence"/>
</dbReference>
<evidence type="ECO:0000259" key="8">
    <source>
        <dbReference type="PROSITE" id="PS00623"/>
    </source>
</evidence>
<feature type="binding site" evidence="5">
    <location>
        <position position="84"/>
    </location>
    <ligand>
        <name>FAD</name>
        <dbReference type="ChEBI" id="CHEBI:57692"/>
    </ligand>
</feature>
<keyword evidence="11" id="KW-1185">Reference proteome</keyword>
<evidence type="ECO:0000259" key="9">
    <source>
        <dbReference type="PROSITE" id="PS00624"/>
    </source>
</evidence>
<evidence type="ECO:0000256" key="1">
    <source>
        <dbReference type="ARBA" id="ARBA00001974"/>
    </source>
</evidence>
<organism evidence="10 11">
    <name type="scientific">Actinoplanes italicus</name>
    <dbReference type="NCBI Taxonomy" id="113567"/>
    <lineage>
        <taxon>Bacteria</taxon>
        <taxon>Bacillati</taxon>
        <taxon>Actinomycetota</taxon>
        <taxon>Actinomycetes</taxon>
        <taxon>Micromonosporales</taxon>
        <taxon>Micromonosporaceae</taxon>
        <taxon>Actinoplanes</taxon>
    </lineage>
</organism>
<proteinExistence type="inferred from homology"/>
<dbReference type="GO" id="GO:0016614">
    <property type="term" value="F:oxidoreductase activity, acting on CH-OH group of donors"/>
    <property type="evidence" value="ECO:0007669"/>
    <property type="project" value="InterPro"/>
</dbReference>
<dbReference type="AlphaFoldDB" id="A0A2T0K8K3"/>
<dbReference type="InterPro" id="IPR000172">
    <property type="entry name" value="GMC_OxRdtase_N"/>
</dbReference>
<reference evidence="10 11" key="1">
    <citation type="submission" date="2018-03" db="EMBL/GenBank/DDBJ databases">
        <title>Genomic Encyclopedia of Archaeal and Bacterial Type Strains, Phase II (KMG-II): from individual species to whole genera.</title>
        <authorList>
            <person name="Goeker M."/>
        </authorList>
    </citation>
    <scope>NUCLEOTIDE SEQUENCE [LARGE SCALE GENOMIC DNA]</scope>
    <source>
        <strain evidence="10 11">DSM 43146</strain>
    </source>
</reference>
<dbReference type="PANTHER" id="PTHR11552">
    <property type="entry name" value="GLUCOSE-METHANOL-CHOLINE GMC OXIDOREDUCTASE"/>
    <property type="match status" value="1"/>
</dbReference>
<protein>
    <submittedName>
        <fullName evidence="10">Choline dehydrogenase</fullName>
    </submittedName>
</protein>
<evidence type="ECO:0000256" key="5">
    <source>
        <dbReference type="PIRSR" id="PIRSR000137-2"/>
    </source>
</evidence>
<gene>
    <name evidence="10" type="ORF">CLV67_110161</name>
</gene>
<dbReference type="Gene3D" id="3.50.50.60">
    <property type="entry name" value="FAD/NAD(P)-binding domain"/>
    <property type="match status" value="1"/>
</dbReference>
<dbReference type="PANTHER" id="PTHR11552:SF147">
    <property type="entry name" value="CHOLINE DEHYDROGENASE, MITOCHONDRIAL"/>
    <property type="match status" value="1"/>
</dbReference>
<dbReference type="GO" id="GO:0050660">
    <property type="term" value="F:flavin adenine dinucleotide binding"/>
    <property type="evidence" value="ECO:0007669"/>
    <property type="project" value="InterPro"/>
</dbReference>
<dbReference type="InterPro" id="IPR007867">
    <property type="entry name" value="GMC_OxRtase_C"/>
</dbReference>
<dbReference type="InterPro" id="IPR012132">
    <property type="entry name" value="GMC_OxRdtase"/>
</dbReference>
<dbReference type="Gene3D" id="3.30.560.10">
    <property type="entry name" value="Glucose Oxidase, domain 3"/>
    <property type="match status" value="1"/>
</dbReference>
<feature type="region of interest" description="Disordered" evidence="7">
    <location>
        <begin position="318"/>
        <end position="337"/>
    </location>
</feature>
<dbReference type="OrthoDB" id="9785276at2"/>
<sequence length="525" mass="55855">MYDYVIVGAGSAGCVLAARLSEDPGVTVCLVEAGGSDGDPDISVPAAAAKLFRSRYDWDYDSHHEAHCDDRRIYLPKGRGLGGTSSLNGMIYIRGNRHDYDSWHQPGWTYDELLPYFLRSEDNERGASAHHGTGGPLAVSDNRSRNPMATAFVDAAAEAGYSRNDDFNGDRQDGFGLYQVTQRDGVRCSSAAAYLHPALDRPNLTVETHVSVHRITMSGDRATGIVGRRLDEELEIRAEREVIVAAGAYASPQLLMLSGIGPADQLRALGLPVQVDQPLVGRNLQDHPQFWLVWGHDEPVSLLAAGSEENLRRYLADRTGPLSSNGPEAGGFTRSRPGLPAPDLQFTCLPVMYVEGGLGAPTGHAVSAGGYVLRPRSRGSVTLAGDGPSVKPRIAHGYYEDEADLDVAVAGVRTVLELAAQRALAPYTTRPVSVPDSAADADVRAFLRRTTQSSYHAAGTCAMGRVTDAELRVLGVEGLRVVDASVMPTLVSGNTNAPTIAIAEKAADLIKGAAPLPRVAAAVAV</sequence>
<keyword evidence="3 6" id="KW-0285">Flavoprotein</keyword>
<accession>A0A2T0K8K3</accession>
<dbReference type="InterPro" id="IPR036188">
    <property type="entry name" value="FAD/NAD-bd_sf"/>
</dbReference>
<dbReference type="RefSeq" id="WP_106322333.1">
    <property type="nucleotide sequence ID" value="NZ_BOMO01000051.1"/>
</dbReference>
<dbReference type="SUPFAM" id="SSF54373">
    <property type="entry name" value="FAD-linked reductases, C-terminal domain"/>
    <property type="match status" value="1"/>
</dbReference>
<evidence type="ECO:0000313" key="10">
    <source>
        <dbReference type="EMBL" id="PRX19409.1"/>
    </source>
</evidence>
<dbReference type="PROSITE" id="PS00623">
    <property type="entry name" value="GMC_OXRED_1"/>
    <property type="match status" value="1"/>
</dbReference>
<dbReference type="PROSITE" id="PS00624">
    <property type="entry name" value="GMC_OXRED_2"/>
    <property type="match status" value="1"/>
</dbReference>
<evidence type="ECO:0000256" key="4">
    <source>
        <dbReference type="ARBA" id="ARBA00022827"/>
    </source>
</evidence>
<name>A0A2T0K8K3_9ACTN</name>
<dbReference type="SUPFAM" id="SSF51905">
    <property type="entry name" value="FAD/NAD(P)-binding domain"/>
    <property type="match status" value="1"/>
</dbReference>
<evidence type="ECO:0000313" key="11">
    <source>
        <dbReference type="Proteomes" id="UP000239415"/>
    </source>
</evidence>
<dbReference type="Pfam" id="PF00732">
    <property type="entry name" value="GMC_oxred_N"/>
    <property type="match status" value="1"/>
</dbReference>
<evidence type="ECO:0000256" key="3">
    <source>
        <dbReference type="ARBA" id="ARBA00022630"/>
    </source>
</evidence>
<comment type="similarity">
    <text evidence="2 6">Belongs to the GMC oxidoreductase family.</text>
</comment>
<dbReference type="Pfam" id="PF05199">
    <property type="entry name" value="GMC_oxred_C"/>
    <property type="match status" value="1"/>
</dbReference>
<evidence type="ECO:0000256" key="6">
    <source>
        <dbReference type="RuleBase" id="RU003968"/>
    </source>
</evidence>
<keyword evidence="4 5" id="KW-0274">FAD</keyword>
<feature type="domain" description="Glucose-methanol-choline oxidoreductase N-terminal" evidence="8">
    <location>
        <begin position="78"/>
        <end position="101"/>
    </location>
</feature>
<feature type="binding site" evidence="5">
    <location>
        <position position="212"/>
    </location>
    <ligand>
        <name>FAD</name>
        <dbReference type="ChEBI" id="CHEBI:57692"/>
    </ligand>
</feature>
<feature type="domain" description="Glucose-methanol-choline oxidoreductase N-terminal" evidence="9">
    <location>
        <begin position="247"/>
        <end position="261"/>
    </location>
</feature>